<evidence type="ECO:0000313" key="11">
    <source>
        <dbReference type="Proteomes" id="UP000236290"/>
    </source>
</evidence>
<keyword evidence="8 9" id="KW-0472">Membrane</keyword>
<feature type="transmembrane region" description="Helical" evidence="9">
    <location>
        <begin position="128"/>
        <end position="147"/>
    </location>
</feature>
<comment type="subcellular location">
    <subcellularLocation>
        <location evidence="1">Membrane</location>
        <topology evidence="1">Multi-pass membrane protein</topology>
    </subcellularLocation>
</comment>
<name>A0A2K0T707_TRIHA</name>
<evidence type="ECO:0000256" key="5">
    <source>
        <dbReference type="ARBA" id="ARBA00022856"/>
    </source>
</evidence>
<dbReference type="Pfam" id="PF03169">
    <property type="entry name" value="OPT"/>
    <property type="match status" value="1"/>
</dbReference>
<dbReference type="Proteomes" id="UP000236290">
    <property type="component" value="Unassembled WGS sequence"/>
</dbReference>
<evidence type="ECO:0000256" key="3">
    <source>
        <dbReference type="ARBA" id="ARBA00022448"/>
    </source>
</evidence>
<evidence type="ECO:0000256" key="7">
    <source>
        <dbReference type="ARBA" id="ARBA00022989"/>
    </source>
</evidence>
<evidence type="ECO:0000313" key="10">
    <source>
        <dbReference type="EMBL" id="PNP41306.1"/>
    </source>
</evidence>
<dbReference type="EMBL" id="MTYI01000439">
    <property type="protein sequence ID" value="PNP41306.1"/>
    <property type="molecule type" value="Genomic_DNA"/>
</dbReference>
<gene>
    <name evidence="10" type="ORF">THARTR1_11224</name>
</gene>
<reference evidence="10 11" key="1">
    <citation type="submission" date="2017-02" db="EMBL/GenBank/DDBJ databases">
        <title>Genomes of Trichoderma spp. with biocontrol activity.</title>
        <authorList>
            <person name="Gardiner D."/>
            <person name="Kazan K."/>
            <person name="Vos C."/>
            <person name="Harvey P."/>
        </authorList>
    </citation>
    <scope>NUCLEOTIDE SEQUENCE [LARGE SCALE GENOMIC DNA]</scope>
    <source>
        <strain evidence="10 11">Tr1</strain>
    </source>
</reference>
<dbReference type="GO" id="GO:0016020">
    <property type="term" value="C:membrane"/>
    <property type="evidence" value="ECO:0007669"/>
    <property type="project" value="UniProtKB-SubCell"/>
</dbReference>
<dbReference type="NCBIfam" id="TIGR00728">
    <property type="entry name" value="OPT_sfam"/>
    <property type="match status" value="1"/>
</dbReference>
<comment type="similarity">
    <text evidence="2">Belongs to the oligopeptide OPT transporter family.</text>
</comment>
<proteinExistence type="inferred from homology"/>
<keyword evidence="5" id="KW-0571">Peptide transport</keyword>
<dbReference type="InterPro" id="IPR004813">
    <property type="entry name" value="OPT"/>
</dbReference>
<evidence type="ECO:0000256" key="2">
    <source>
        <dbReference type="ARBA" id="ARBA00008807"/>
    </source>
</evidence>
<evidence type="ECO:0000256" key="6">
    <source>
        <dbReference type="ARBA" id="ARBA00022927"/>
    </source>
</evidence>
<evidence type="ECO:0000256" key="1">
    <source>
        <dbReference type="ARBA" id="ARBA00004141"/>
    </source>
</evidence>
<evidence type="ECO:0000256" key="9">
    <source>
        <dbReference type="SAM" id="Phobius"/>
    </source>
</evidence>
<keyword evidence="4 9" id="KW-0812">Transmembrane</keyword>
<feature type="transmembrane region" description="Helical" evidence="9">
    <location>
        <begin position="104"/>
        <end position="122"/>
    </location>
</feature>
<evidence type="ECO:0008006" key="12">
    <source>
        <dbReference type="Google" id="ProtNLM"/>
    </source>
</evidence>
<dbReference type="InterPro" id="IPR004648">
    <property type="entry name" value="Oligpept_transpt"/>
</dbReference>
<accession>A0A2K0T707</accession>
<dbReference type="PANTHER" id="PTHR22601">
    <property type="entry name" value="ISP4 LIKE PROTEIN"/>
    <property type="match status" value="1"/>
</dbReference>
<sequence>MAPSAHQITPITGATISDVPQINEIESKADLEEKLDDTVVNLGKHVGDPYIHKAKVEEIEYWNGEPGNDVPSSEKIGVDESPFPEVQAAVHNYDEEMPANTIRAWAIGLFLVTICGGMNMLFHLRSPAISISTIVAQFLAYPIGRLWSLTMPQRIFTTFGVRWSLNPGPFNMKEHVIVTAMANAGFGIGAAYSTDVLTAQQKFYGQSFEWGFQLLLTWTSTMIGYGIAESVDAFLCKCLNFYSLQAQFHVSF</sequence>
<keyword evidence="7 9" id="KW-1133">Transmembrane helix</keyword>
<dbReference type="AlphaFoldDB" id="A0A2K0T707"/>
<protein>
    <recommendedName>
        <fullName evidence="12">OPT family small oligopeptide transporter</fullName>
    </recommendedName>
</protein>
<dbReference type="OrthoDB" id="4526486at2759"/>
<keyword evidence="3" id="KW-0813">Transport</keyword>
<dbReference type="GO" id="GO:0035673">
    <property type="term" value="F:oligopeptide transmembrane transporter activity"/>
    <property type="evidence" value="ECO:0007669"/>
    <property type="project" value="InterPro"/>
</dbReference>
<keyword evidence="6" id="KW-0653">Protein transport</keyword>
<evidence type="ECO:0000256" key="4">
    <source>
        <dbReference type="ARBA" id="ARBA00022692"/>
    </source>
</evidence>
<comment type="caution">
    <text evidence="10">The sequence shown here is derived from an EMBL/GenBank/DDBJ whole genome shotgun (WGS) entry which is preliminary data.</text>
</comment>
<organism evidence="10 11">
    <name type="scientific">Trichoderma harzianum</name>
    <name type="common">Hypocrea lixii</name>
    <dbReference type="NCBI Taxonomy" id="5544"/>
    <lineage>
        <taxon>Eukaryota</taxon>
        <taxon>Fungi</taxon>
        <taxon>Dikarya</taxon>
        <taxon>Ascomycota</taxon>
        <taxon>Pezizomycotina</taxon>
        <taxon>Sordariomycetes</taxon>
        <taxon>Hypocreomycetidae</taxon>
        <taxon>Hypocreales</taxon>
        <taxon>Hypocreaceae</taxon>
        <taxon>Trichoderma</taxon>
    </lineage>
</organism>
<evidence type="ECO:0000256" key="8">
    <source>
        <dbReference type="ARBA" id="ARBA00023136"/>
    </source>
</evidence>
<dbReference type="GO" id="GO:0015031">
    <property type="term" value="P:protein transport"/>
    <property type="evidence" value="ECO:0007669"/>
    <property type="project" value="UniProtKB-KW"/>
</dbReference>